<gene>
    <name evidence="3" type="ORF">HannXRQ_Chr09g0241651</name>
    <name evidence="2" type="ORF">HanXRQr2_Chr09g0367421</name>
</gene>
<dbReference type="EMBL" id="CM007898">
    <property type="protein sequence ID" value="OTG13743.1"/>
    <property type="molecule type" value="Genomic_DNA"/>
</dbReference>
<evidence type="ECO:0000313" key="4">
    <source>
        <dbReference type="Proteomes" id="UP000215914"/>
    </source>
</evidence>
<reference evidence="3" key="2">
    <citation type="submission" date="2017-02" db="EMBL/GenBank/DDBJ databases">
        <title>Sunflower complete genome.</title>
        <authorList>
            <person name="Langlade N."/>
            <person name="Munos S."/>
        </authorList>
    </citation>
    <scope>NUCLEOTIDE SEQUENCE [LARGE SCALE GENOMIC DNA]</scope>
    <source>
        <tissue evidence="3">Leaves</tissue>
    </source>
</reference>
<dbReference type="Gramene" id="mRNA:HanXRQr2_Chr09g0367421">
    <property type="protein sequence ID" value="mRNA:HanXRQr2_Chr09g0367421"/>
    <property type="gene ID" value="HanXRQr2_Chr09g0367421"/>
</dbReference>
<evidence type="ECO:0000313" key="2">
    <source>
        <dbReference type="EMBL" id="KAF5789139.1"/>
    </source>
</evidence>
<sequence>MNDQNHHTSQKDLEISSPNSQHRSSSSSSSSSSKQRYWKPINPTIKRFLHLLLELMAADVKIRKTPTTKARTLDNLLEDGAVHIRK</sequence>
<protein>
    <submittedName>
        <fullName evidence="3">Uncharacterized protein</fullName>
    </submittedName>
</protein>
<name>A0A251TSN1_HELAN</name>
<accession>A0A251TSN1</accession>
<evidence type="ECO:0000313" key="3">
    <source>
        <dbReference type="EMBL" id="OTG13743.1"/>
    </source>
</evidence>
<feature type="region of interest" description="Disordered" evidence="1">
    <location>
        <begin position="1"/>
        <end position="37"/>
    </location>
</feature>
<dbReference type="InParanoid" id="A0A251TSN1"/>
<feature type="compositionally biased region" description="Low complexity" evidence="1">
    <location>
        <begin position="16"/>
        <end position="33"/>
    </location>
</feature>
<reference evidence="2 4" key="1">
    <citation type="journal article" date="2017" name="Nature">
        <title>The sunflower genome provides insights into oil metabolism, flowering and Asterid evolution.</title>
        <authorList>
            <person name="Badouin H."/>
            <person name="Gouzy J."/>
            <person name="Grassa C.J."/>
            <person name="Murat F."/>
            <person name="Staton S.E."/>
            <person name="Cottret L."/>
            <person name="Lelandais-Briere C."/>
            <person name="Owens G.L."/>
            <person name="Carrere S."/>
            <person name="Mayjonade B."/>
            <person name="Legrand L."/>
            <person name="Gill N."/>
            <person name="Kane N.C."/>
            <person name="Bowers J.E."/>
            <person name="Hubner S."/>
            <person name="Bellec A."/>
            <person name="Berard A."/>
            <person name="Berges H."/>
            <person name="Blanchet N."/>
            <person name="Boniface M.C."/>
            <person name="Brunel D."/>
            <person name="Catrice O."/>
            <person name="Chaidir N."/>
            <person name="Claudel C."/>
            <person name="Donnadieu C."/>
            <person name="Faraut T."/>
            <person name="Fievet G."/>
            <person name="Helmstetter N."/>
            <person name="King M."/>
            <person name="Knapp S.J."/>
            <person name="Lai Z."/>
            <person name="Le Paslier M.C."/>
            <person name="Lippi Y."/>
            <person name="Lorenzon L."/>
            <person name="Mandel J.R."/>
            <person name="Marage G."/>
            <person name="Marchand G."/>
            <person name="Marquand E."/>
            <person name="Bret-Mestries E."/>
            <person name="Morien E."/>
            <person name="Nambeesan S."/>
            <person name="Nguyen T."/>
            <person name="Pegot-Espagnet P."/>
            <person name="Pouilly N."/>
            <person name="Raftis F."/>
            <person name="Sallet E."/>
            <person name="Schiex T."/>
            <person name="Thomas J."/>
            <person name="Vandecasteele C."/>
            <person name="Vares D."/>
            <person name="Vear F."/>
            <person name="Vautrin S."/>
            <person name="Crespi M."/>
            <person name="Mangin B."/>
            <person name="Burke J.M."/>
            <person name="Salse J."/>
            <person name="Munos S."/>
            <person name="Vincourt P."/>
            <person name="Rieseberg L.H."/>
            <person name="Langlade N.B."/>
        </authorList>
    </citation>
    <scope>NUCLEOTIDE SEQUENCE [LARGE SCALE GENOMIC DNA]</scope>
    <source>
        <strain evidence="4">cv. SF193</strain>
        <tissue evidence="2">Leaves</tissue>
    </source>
</reference>
<evidence type="ECO:0000256" key="1">
    <source>
        <dbReference type="SAM" id="MobiDB-lite"/>
    </source>
</evidence>
<reference evidence="2" key="3">
    <citation type="submission" date="2020-06" db="EMBL/GenBank/DDBJ databases">
        <title>Helianthus annuus Genome sequencing and assembly Release 2.</title>
        <authorList>
            <person name="Gouzy J."/>
            <person name="Langlade N."/>
            <person name="Munos S."/>
        </authorList>
    </citation>
    <scope>NUCLEOTIDE SEQUENCE</scope>
    <source>
        <tissue evidence="2">Leaves</tissue>
    </source>
</reference>
<keyword evidence="4" id="KW-1185">Reference proteome</keyword>
<dbReference type="EMBL" id="MNCJ02000324">
    <property type="protein sequence ID" value="KAF5789139.1"/>
    <property type="molecule type" value="Genomic_DNA"/>
</dbReference>
<feature type="compositionally biased region" description="Basic and acidic residues" evidence="1">
    <location>
        <begin position="1"/>
        <end position="14"/>
    </location>
</feature>
<dbReference type="AlphaFoldDB" id="A0A251TSN1"/>
<organism evidence="3 4">
    <name type="scientific">Helianthus annuus</name>
    <name type="common">Common sunflower</name>
    <dbReference type="NCBI Taxonomy" id="4232"/>
    <lineage>
        <taxon>Eukaryota</taxon>
        <taxon>Viridiplantae</taxon>
        <taxon>Streptophyta</taxon>
        <taxon>Embryophyta</taxon>
        <taxon>Tracheophyta</taxon>
        <taxon>Spermatophyta</taxon>
        <taxon>Magnoliopsida</taxon>
        <taxon>eudicotyledons</taxon>
        <taxon>Gunneridae</taxon>
        <taxon>Pentapetalae</taxon>
        <taxon>asterids</taxon>
        <taxon>campanulids</taxon>
        <taxon>Asterales</taxon>
        <taxon>Asteraceae</taxon>
        <taxon>Asteroideae</taxon>
        <taxon>Heliantheae alliance</taxon>
        <taxon>Heliantheae</taxon>
        <taxon>Helianthus</taxon>
    </lineage>
</organism>
<dbReference type="Proteomes" id="UP000215914">
    <property type="component" value="Chromosome 9"/>
</dbReference>
<proteinExistence type="predicted"/>